<accession>A0A0P7WJC0</accession>
<dbReference type="Gene3D" id="3.30.1330.60">
    <property type="entry name" value="OmpA-like domain"/>
    <property type="match status" value="1"/>
</dbReference>
<reference evidence="6 9" key="2">
    <citation type="submission" date="2016-01" db="EMBL/GenBank/DDBJ databases">
        <authorList>
            <person name="Varghese N."/>
        </authorList>
    </citation>
    <scope>NUCLEOTIDE SEQUENCE [LARGE SCALE GENOMIC DNA]</scope>
    <source>
        <strain evidence="6 9">HL-91</strain>
    </source>
</reference>
<dbReference type="AlphaFoldDB" id="A0A0P7WJC0"/>
<proteinExistence type="predicted"/>
<comment type="subcellular location">
    <subcellularLocation>
        <location evidence="1">Membrane</location>
    </subcellularLocation>
</comment>
<protein>
    <submittedName>
        <fullName evidence="6">Chemotaxis protein MotB</fullName>
    </submittedName>
    <submittedName>
        <fullName evidence="7">Flagellar motor rotation protein MotB</fullName>
    </submittedName>
</protein>
<dbReference type="PANTHER" id="PTHR30329">
    <property type="entry name" value="STATOR ELEMENT OF FLAGELLAR MOTOR COMPLEX"/>
    <property type="match status" value="1"/>
</dbReference>
<evidence type="ECO:0000256" key="1">
    <source>
        <dbReference type="ARBA" id="ARBA00004370"/>
    </source>
</evidence>
<name>A0A0P7WJC0_9RHOB</name>
<dbReference type="InterPro" id="IPR025713">
    <property type="entry name" value="MotB-like_N_dom"/>
</dbReference>
<dbReference type="EMBL" id="LJSG01000016">
    <property type="protein sequence ID" value="KPP90748.1"/>
    <property type="molecule type" value="Genomic_DNA"/>
</dbReference>
<dbReference type="InterPro" id="IPR050330">
    <property type="entry name" value="Bact_OuterMem_StrucFunc"/>
</dbReference>
<keyword evidence="4" id="KW-1133">Transmembrane helix</keyword>
<keyword evidence="7" id="KW-0969">Cilium</keyword>
<dbReference type="RefSeq" id="WP_072247039.1">
    <property type="nucleotide sequence ID" value="NZ_FBYC01000004.1"/>
</dbReference>
<dbReference type="PATRIC" id="fig|1666912.4.peg.2728"/>
<evidence type="ECO:0000256" key="4">
    <source>
        <dbReference type="SAM" id="Phobius"/>
    </source>
</evidence>
<evidence type="ECO:0000313" key="6">
    <source>
        <dbReference type="EMBL" id="CUX83494.1"/>
    </source>
</evidence>
<feature type="domain" description="Motility protein B-like N-terminal" evidence="5">
    <location>
        <begin position="15"/>
        <end position="68"/>
    </location>
</feature>
<keyword evidence="7" id="KW-0282">Flagellum</keyword>
<gene>
    <name evidence="7" type="primary">motB-2</name>
    <name evidence="6" type="ORF">Ga0058931_3016</name>
    <name evidence="7" type="ORF">HLUCCA05_04880</name>
</gene>
<dbReference type="GO" id="GO:0016020">
    <property type="term" value="C:membrane"/>
    <property type="evidence" value="ECO:0007669"/>
    <property type="project" value="UniProtKB-SubCell"/>
</dbReference>
<dbReference type="SUPFAM" id="SSF103088">
    <property type="entry name" value="OmpA-like"/>
    <property type="match status" value="1"/>
</dbReference>
<evidence type="ECO:0000313" key="8">
    <source>
        <dbReference type="Proteomes" id="UP000050413"/>
    </source>
</evidence>
<feature type="transmembrane region" description="Helical" evidence="4">
    <location>
        <begin position="30"/>
        <end position="49"/>
    </location>
</feature>
<dbReference type="Proteomes" id="UP000182045">
    <property type="component" value="Unassembled WGS sequence"/>
</dbReference>
<keyword evidence="2 4" id="KW-0812">Transmembrane</keyword>
<comment type="caution">
    <text evidence="7">The sequence shown here is derived from an EMBL/GenBank/DDBJ whole genome shotgun (WGS) entry which is preliminary data.</text>
</comment>
<dbReference type="Proteomes" id="UP000050413">
    <property type="component" value="Unassembled WGS sequence"/>
</dbReference>
<keyword evidence="7" id="KW-0966">Cell projection</keyword>
<dbReference type="STRING" id="1666912.Ga0058931_3016"/>
<evidence type="ECO:0000259" key="5">
    <source>
        <dbReference type="Pfam" id="PF13677"/>
    </source>
</evidence>
<organism evidence="7 8">
    <name type="scientific">Roseibaca calidilacus</name>
    <dbReference type="NCBI Taxonomy" id="1666912"/>
    <lineage>
        <taxon>Bacteria</taxon>
        <taxon>Pseudomonadati</taxon>
        <taxon>Pseudomonadota</taxon>
        <taxon>Alphaproteobacteria</taxon>
        <taxon>Rhodobacterales</taxon>
        <taxon>Paracoccaceae</taxon>
        <taxon>Roseinatronobacter</taxon>
    </lineage>
</organism>
<keyword evidence="9" id="KW-1185">Reference proteome</keyword>
<dbReference type="EMBL" id="FBYC01000004">
    <property type="protein sequence ID" value="CUX83494.1"/>
    <property type="molecule type" value="Genomic_DNA"/>
</dbReference>
<dbReference type="PANTHER" id="PTHR30329:SF21">
    <property type="entry name" value="LIPOPROTEIN YIAD-RELATED"/>
    <property type="match status" value="1"/>
</dbReference>
<dbReference type="InterPro" id="IPR036737">
    <property type="entry name" value="OmpA-like_sf"/>
</dbReference>
<evidence type="ECO:0000313" key="7">
    <source>
        <dbReference type="EMBL" id="KPP90748.1"/>
    </source>
</evidence>
<sequence length="262" mass="28182">MARSDNVRPIIIKRKKIVAGGGHHGGAWKVAYADFVTAMMAFFLMLWLLGSVTDDERKGIADYFSPTFAVDSQSSGGDGALGGSSISTIASLTDEIATAEAYQAESQALQDVADRFAALAGESAQAEQLLKHVNIKLTDEGLVFTVSDLPDAPLFNPDGANPRPVLRQLLHLLTEAMRIVQNPLAIGAHSQAFPAVLRTNPVWELTLARAAATRQLLLDTDFTPERLSRVTGHADRSPALPENTMAVGNNRLELILLRSIQA</sequence>
<reference evidence="7 8" key="1">
    <citation type="submission" date="2015-09" db="EMBL/GenBank/DDBJ databases">
        <title>Identification and resolution of microdiversity through metagenomic sequencing of parallel consortia.</title>
        <authorList>
            <person name="Nelson W.C."/>
            <person name="Romine M.F."/>
            <person name="Lindemann S.R."/>
        </authorList>
    </citation>
    <scope>NUCLEOTIDE SEQUENCE [LARGE SCALE GENOMIC DNA]</scope>
    <source>
        <strain evidence="7">HL-91</strain>
    </source>
</reference>
<dbReference type="Pfam" id="PF13677">
    <property type="entry name" value="MotB_plug"/>
    <property type="match status" value="1"/>
</dbReference>
<evidence type="ECO:0000256" key="2">
    <source>
        <dbReference type="ARBA" id="ARBA00022692"/>
    </source>
</evidence>
<evidence type="ECO:0000313" key="9">
    <source>
        <dbReference type="Proteomes" id="UP000182045"/>
    </source>
</evidence>
<evidence type="ECO:0000256" key="3">
    <source>
        <dbReference type="ARBA" id="ARBA00023136"/>
    </source>
</evidence>
<dbReference type="OrthoDB" id="7170686at2"/>
<keyword evidence="3 4" id="KW-0472">Membrane</keyword>